<dbReference type="GO" id="GO:0015074">
    <property type="term" value="P:DNA integration"/>
    <property type="evidence" value="ECO:0007669"/>
    <property type="project" value="UniProtKB-KW"/>
</dbReference>
<dbReference type="Gene3D" id="3.30.70.270">
    <property type="match status" value="1"/>
</dbReference>
<dbReference type="Gene3D" id="3.10.20.370">
    <property type="match status" value="1"/>
</dbReference>
<feature type="compositionally biased region" description="Basic and acidic residues" evidence="14">
    <location>
        <begin position="1174"/>
        <end position="1189"/>
    </location>
</feature>
<dbReference type="FunFam" id="3.30.420.10:FF:000032">
    <property type="entry name" value="Retrovirus-related Pol polyprotein from transposon 297-like Protein"/>
    <property type="match status" value="1"/>
</dbReference>
<dbReference type="PANTHER" id="PTHR37984">
    <property type="entry name" value="PROTEIN CBG26694"/>
    <property type="match status" value="1"/>
</dbReference>
<feature type="region of interest" description="Disordered" evidence="14">
    <location>
        <begin position="1"/>
        <end position="26"/>
    </location>
</feature>
<protein>
    <recommendedName>
        <fullName evidence="13">Gypsy retrotransposon integrase-like protein 1</fullName>
        <ecNumber evidence="2">3.1.26.4</ecNumber>
    </recommendedName>
</protein>
<evidence type="ECO:0000256" key="4">
    <source>
        <dbReference type="ARBA" id="ARBA00022695"/>
    </source>
</evidence>
<keyword evidence="10" id="KW-0229">DNA integration</keyword>
<dbReference type="SUPFAM" id="SSF50630">
    <property type="entry name" value="Acid proteases"/>
    <property type="match status" value="1"/>
</dbReference>
<dbReference type="PROSITE" id="PS50994">
    <property type="entry name" value="INTEGRASE"/>
    <property type="match status" value="1"/>
</dbReference>
<evidence type="ECO:0000256" key="14">
    <source>
        <dbReference type="SAM" id="MobiDB-lite"/>
    </source>
</evidence>
<dbReference type="InterPro" id="IPR043128">
    <property type="entry name" value="Rev_trsase/Diguanyl_cyclase"/>
</dbReference>
<evidence type="ECO:0000256" key="10">
    <source>
        <dbReference type="ARBA" id="ARBA00022908"/>
    </source>
</evidence>
<sequence length="1279" mass="144253">RSQASSPKSSRSVVSETAEAQCAAVAPETKTVSLEDVLKIVAEQGKAIGELTQAVEKLTTQCTKSEPVIQRLQVHKEKQTDCHRASYWPGTPGKHSPSVAVSQAMRGESFGSTSADSSRDRLLEHAVGKCPVGNLKINGVSAACLLDTGSQVSTISESFFREHLFGEDKDILSMAGWLRITAANGLDISYLGYLELEVETMGIVLPECGFLVLRDIPNSPLVPVLIGMNIIGRCRQLVHAEFDTTLGGRLQSNWREAFQQLHHASSQEKRTAVHLAGKDMVHIPASSVAMVMAKGTTHMLHDGSFDCLLEPLNVALPGGLIVVPCLVAAGKPLFPVQMVNLSPEDIWLRARTRLGTLTPVESLKLNETCEVKFQRISADIEQITVNTRNDQVLENSSKEFISKLNIGDTLEQQAELSDLLMQFSDVFALEDEDLGFTEKVQHEIHVTDDIPVKQPYRRIPPTQYKEVREHITKLLKKGVIQESTSAYASPIVLVRKTDGSLRLCVDYRQLNSKTQRDAFPLPRIDESFDALQGATFFSSIDLASGYHQAAVHERDRHKTAFTTPFGIFEYCRMLFGVCNGPSTFQRLMRTTMGDLIFQIMLVYLDDILVYTPTFPEHLQRLEIVFKRLKETGLKVKPEKCHFLQQKVIFLGHQVSAQGIATDPGKIEAVKEWKFSQGKKDFGALWSSECQSAFELPKEKLTSVPVLGYADFNLPFILETDASHEGLGAKLYQQQGGCKRVIAFASRRLRKTERNGCYYSSMKLELLALKWAVSEKFHGYTVAELADFHKNDPTISSFRPFWESRKKPSRCERSHLSKSTLSLIKQWKSICERNGLLYRVVNDPHHGECQHLLLPVCLKEPVLESVHENMGHQGIERTISLLRKSCFWLGMYNDVDQWIKKCRRCVLTKMPQPRIHAPMKPFLASRPPEVVAVDFTVVEPSSNGRENVLIVTDVFTKFTQAFPAKDQRADTIAKILLREWFMKYGVPERLHSDQGRNFESDVIAELCKMYGVKKTPTTPYRPQGNAQCERFNRTLHDLLRTLPPEKKRRWPEHLAELLYAYNVTPHATTGYSPYYLLFGVYPHLPVDALLDYEQPADRKQDWLVIHQERLREAHEQARKYAEHTAAERLAPLNDKVIDVQGTMYTVEPLEGGPIKRLHRADFRSCVISAPEPESTEDHPPKIQEERKDTSEQVEVQSDPDMCLQETNQIGIPSADSERLVDQPKLILDDIELQDSEPKQAVPDVSPVLRVEEPVLKKPVPTPRRTKRANAGVHSNPFNEP</sequence>
<evidence type="ECO:0000256" key="11">
    <source>
        <dbReference type="ARBA" id="ARBA00022918"/>
    </source>
</evidence>
<keyword evidence="7" id="KW-0378">Hydrolase</keyword>
<evidence type="ECO:0000256" key="12">
    <source>
        <dbReference type="ARBA" id="ARBA00023268"/>
    </source>
</evidence>
<proteinExistence type="inferred from homology"/>
<evidence type="ECO:0000313" key="18">
    <source>
        <dbReference type="Proteomes" id="UP001529510"/>
    </source>
</evidence>
<keyword evidence="6" id="KW-0255">Endonuclease</keyword>
<dbReference type="FunFam" id="3.10.20.370:FF:000001">
    <property type="entry name" value="Retrovirus-related Pol polyprotein from transposon 17.6-like protein"/>
    <property type="match status" value="1"/>
</dbReference>
<dbReference type="InterPro" id="IPR050951">
    <property type="entry name" value="Retrovirus_Pol_polyprotein"/>
</dbReference>
<dbReference type="GO" id="GO:0003723">
    <property type="term" value="F:RNA binding"/>
    <property type="evidence" value="ECO:0007669"/>
    <property type="project" value="UniProtKB-KW"/>
</dbReference>
<dbReference type="EMBL" id="JAMKFB020000718">
    <property type="protein sequence ID" value="KAL0147914.1"/>
    <property type="molecule type" value="Genomic_DNA"/>
</dbReference>
<dbReference type="Gene3D" id="3.30.420.10">
    <property type="entry name" value="Ribonuclease H-like superfamily/Ribonuclease H"/>
    <property type="match status" value="1"/>
</dbReference>
<dbReference type="CDD" id="cd01647">
    <property type="entry name" value="RT_LTR"/>
    <property type="match status" value="1"/>
</dbReference>
<reference evidence="17 18" key="1">
    <citation type="submission" date="2024-05" db="EMBL/GenBank/DDBJ databases">
        <title>Genome sequencing and assembly of Indian major carp, Cirrhinus mrigala (Hamilton, 1822).</title>
        <authorList>
            <person name="Mohindra V."/>
            <person name="Chowdhury L.M."/>
            <person name="Lal K."/>
            <person name="Jena J.K."/>
        </authorList>
    </citation>
    <scope>NUCLEOTIDE SEQUENCE [LARGE SCALE GENOMIC DNA]</scope>
    <source>
        <strain evidence="17">CM1030</strain>
        <tissue evidence="17">Blood</tissue>
    </source>
</reference>
<dbReference type="InterPro" id="IPR021109">
    <property type="entry name" value="Peptidase_aspartic_dom_sf"/>
</dbReference>
<keyword evidence="3" id="KW-0808">Transferase</keyword>
<evidence type="ECO:0000313" key="17">
    <source>
        <dbReference type="EMBL" id="KAL0147914.1"/>
    </source>
</evidence>
<dbReference type="Proteomes" id="UP001529510">
    <property type="component" value="Unassembled WGS sequence"/>
</dbReference>
<evidence type="ECO:0000256" key="7">
    <source>
        <dbReference type="ARBA" id="ARBA00022801"/>
    </source>
</evidence>
<keyword evidence="5" id="KW-0540">Nuclease</keyword>
<dbReference type="GO" id="GO:0004523">
    <property type="term" value="F:RNA-DNA hybrid ribonuclease activity"/>
    <property type="evidence" value="ECO:0007669"/>
    <property type="project" value="UniProtKB-EC"/>
</dbReference>
<feature type="compositionally biased region" description="Low complexity" evidence="14">
    <location>
        <begin position="1"/>
        <end position="15"/>
    </location>
</feature>
<evidence type="ECO:0000256" key="13">
    <source>
        <dbReference type="ARBA" id="ARBA00039658"/>
    </source>
</evidence>
<keyword evidence="4" id="KW-0548">Nucleotidyltransferase</keyword>
<dbReference type="PANTHER" id="PTHR37984:SF5">
    <property type="entry name" value="PROTEIN NYNRIN-LIKE"/>
    <property type="match status" value="1"/>
</dbReference>
<dbReference type="InterPro" id="IPR012337">
    <property type="entry name" value="RNaseH-like_sf"/>
</dbReference>
<dbReference type="InterPro" id="IPR001969">
    <property type="entry name" value="Aspartic_peptidase_AS"/>
</dbReference>
<gene>
    <name evidence="17" type="ORF">M9458_056791</name>
</gene>
<dbReference type="Pfam" id="PF00078">
    <property type="entry name" value="RVT_1"/>
    <property type="match status" value="1"/>
</dbReference>
<keyword evidence="12" id="KW-0511">Multifunctional enzyme</keyword>
<feature type="non-terminal residue" evidence="17">
    <location>
        <position position="1"/>
    </location>
</feature>
<dbReference type="InterPro" id="IPR036397">
    <property type="entry name" value="RNaseH_sf"/>
</dbReference>
<comment type="similarity">
    <text evidence="1">Belongs to the beta type-B retroviral polymerase family. HERV class-II K(HML-2) pol subfamily.</text>
</comment>
<evidence type="ECO:0000256" key="6">
    <source>
        <dbReference type="ARBA" id="ARBA00022759"/>
    </source>
</evidence>
<keyword evidence="9" id="KW-0694">RNA-binding</keyword>
<dbReference type="SUPFAM" id="SSF53098">
    <property type="entry name" value="Ribonuclease H-like"/>
    <property type="match status" value="1"/>
</dbReference>
<dbReference type="AlphaFoldDB" id="A0ABD0MCF9"/>
<evidence type="ECO:0000256" key="9">
    <source>
        <dbReference type="ARBA" id="ARBA00022884"/>
    </source>
</evidence>
<accession>A0ABD0MCF9</accession>
<dbReference type="Pfam" id="PF00665">
    <property type="entry name" value="rve"/>
    <property type="match status" value="1"/>
</dbReference>
<feature type="region of interest" description="Disordered" evidence="14">
    <location>
        <begin position="1254"/>
        <end position="1279"/>
    </location>
</feature>
<evidence type="ECO:0000256" key="2">
    <source>
        <dbReference type="ARBA" id="ARBA00012180"/>
    </source>
</evidence>
<dbReference type="InterPro" id="IPR043502">
    <property type="entry name" value="DNA/RNA_pol_sf"/>
</dbReference>
<feature type="domain" description="Integrase catalytic" evidence="16">
    <location>
        <begin position="922"/>
        <end position="1080"/>
    </location>
</feature>
<dbReference type="PROSITE" id="PS00141">
    <property type="entry name" value="ASP_PROTEASE"/>
    <property type="match status" value="1"/>
</dbReference>
<dbReference type="Pfam" id="PF17921">
    <property type="entry name" value="Integrase_H2C2"/>
    <property type="match status" value="1"/>
</dbReference>
<dbReference type="Gene3D" id="3.10.10.10">
    <property type="entry name" value="HIV Type 1 Reverse Transcriptase, subunit A, domain 1"/>
    <property type="match status" value="1"/>
</dbReference>
<comment type="caution">
    <text evidence="17">The sequence shown here is derived from an EMBL/GenBank/DDBJ whole genome shotgun (WGS) entry which is preliminary data.</text>
</comment>
<feature type="region of interest" description="Disordered" evidence="14">
    <location>
        <begin position="1167"/>
        <end position="1194"/>
    </location>
</feature>
<keyword evidence="8" id="KW-0460">Magnesium</keyword>
<dbReference type="InterPro" id="IPR041588">
    <property type="entry name" value="Integrase_H2C2"/>
</dbReference>
<dbReference type="FunFam" id="1.10.340.70:FF:000001">
    <property type="entry name" value="Retrovirus-related Pol polyprotein from transposon gypsy-like Protein"/>
    <property type="match status" value="1"/>
</dbReference>
<keyword evidence="11" id="KW-0695">RNA-directed DNA polymerase</keyword>
<evidence type="ECO:0000256" key="1">
    <source>
        <dbReference type="ARBA" id="ARBA00010879"/>
    </source>
</evidence>
<evidence type="ECO:0000256" key="5">
    <source>
        <dbReference type="ARBA" id="ARBA00022722"/>
    </source>
</evidence>
<dbReference type="InterPro" id="IPR000477">
    <property type="entry name" value="RT_dom"/>
</dbReference>
<organism evidence="17 18">
    <name type="scientific">Cirrhinus mrigala</name>
    <name type="common">Mrigala</name>
    <dbReference type="NCBI Taxonomy" id="683832"/>
    <lineage>
        <taxon>Eukaryota</taxon>
        <taxon>Metazoa</taxon>
        <taxon>Chordata</taxon>
        <taxon>Craniata</taxon>
        <taxon>Vertebrata</taxon>
        <taxon>Euteleostomi</taxon>
        <taxon>Actinopterygii</taxon>
        <taxon>Neopterygii</taxon>
        <taxon>Teleostei</taxon>
        <taxon>Ostariophysi</taxon>
        <taxon>Cypriniformes</taxon>
        <taxon>Cyprinidae</taxon>
        <taxon>Labeoninae</taxon>
        <taxon>Labeonini</taxon>
        <taxon>Cirrhinus</taxon>
    </lineage>
</organism>
<feature type="domain" description="Reverse transcriptase" evidence="15">
    <location>
        <begin position="475"/>
        <end position="654"/>
    </location>
</feature>
<dbReference type="SUPFAM" id="SSF56672">
    <property type="entry name" value="DNA/RNA polymerases"/>
    <property type="match status" value="1"/>
</dbReference>
<dbReference type="InterPro" id="IPR001584">
    <property type="entry name" value="Integrase_cat-core"/>
</dbReference>
<dbReference type="InterPro" id="IPR041577">
    <property type="entry name" value="RT_RNaseH_2"/>
</dbReference>
<dbReference type="Gene3D" id="1.10.340.70">
    <property type="match status" value="1"/>
</dbReference>
<evidence type="ECO:0000256" key="3">
    <source>
        <dbReference type="ARBA" id="ARBA00022679"/>
    </source>
</evidence>
<dbReference type="GO" id="GO:0003964">
    <property type="term" value="F:RNA-directed DNA polymerase activity"/>
    <property type="evidence" value="ECO:0007669"/>
    <property type="project" value="UniProtKB-KW"/>
</dbReference>
<keyword evidence="18" id="KW-1185">Reference proteome</keyword>
<dbReference type="EC" id="3.1.26.4" evidence="2"/>
<dbReference type="Gene3D" id="2.40.70.10">
    <property type="entry name" value="Acid Proteases"/>
    <property type="match status" value="1"/>
</dbReference>
<dbReference type="PROSITE" id="PS50878">
    <property type="entry name" value="RT_POL"/>
    <property type="match status" value="1"/>
</dbReference>
<evidence type="ECO:0000259" key="16">
    <source>
        <dbReference type="PROSITE" id="PS50994"/>
    </source>
</evidence>
<evidence type="ECO:0000259" key="15">
    <source>
        <dbReference type="PROSITE" id="PS50878"/>
    </source>
</evidence>
<feature type="non-terminal residue" evidence="17">
    <location>
        <position position="1279"/>
    </location>
</feature>
<evidence type="ECO:0000256" key="8">
    <source>
        <dbReference type="ARBA" id="ARBA00022842"/>
    </source>
</evidence>
<name>A0ABD0MCF9_CIRMR</name>
<dbReference type="Pfam" id="PF17919">
    <property type="entry name" value="RT_RNaseH_2"/>
    <property type="match status" value="1"/>
</dbReference>